<dbReference type="GO" id="GO:0000138">
    <property type="term" value="C:Golgi trans cisterna"/>
    <property type="evidence" value="ECO:0007669"/>
    <property type="project" value="TreeGrafter"/>
</dbReference>
<gene>
    <name evidence="1" type="ORF">AGLY_003831</name>
</gene>
<dbReference type="Pfam" id="PF12722">
    <property type="entry name" value="Hid1"/>
    <property type="match status" value="1"/>
</dbReference>
<organism evidence="1 2">
    <name type="scientific">Aphis glycines</name>
    <name type="common">Soybean aphid</name>
    <dbReference type="NCBI Taxonomy" id="307491"/>
    <lineage>
        <taxon>Eukaryota</taxon>
        <taxon>Metazoa</taxon>
        <taxon>Ecdysozoa</taxon>
        <taxon>Arthropoda</taxon>
        <taxon>Hexapoda</taxon>
        <taxon>Insecta</taxon>
        <taxon>Pterygota</taxon>
        <taxon>Neoptera</taxon>
        <taxon>Paraneoptera</taxon>
        <taxon>Hemiptera</taxon>
        <taxon>Sternorrhyncha</taxon>
        <taxon>Aphidomorpha</taxon>
        <taxon>Aphidoidea</taxon>
        <taxon>Aphididae</taxon>
        <taxon>Aphidini</taxon>
        <taxon>Aphis</taxon>
        <taxon>Aphis</taxon>
    </lineage>
</organism>
<comment type="caution">
    <text evidence="1">The sequence shown here is derived from an EMBL/GenBank/DDBJ whole genome shotgun (WGS) entry which is preliminary data.</text>
</comment>
<dbReference type="PANTHER" id="PTHR21575:SF12">
    <property type="entry name" value="PROTEIN HID1"/>
    <property type="match status" value="1"/>
</dbReference>
<protein>
    <recommendedName>
        <fullName evidence="3">HID1 domain-containing protein</fullName>
    </recommendedName>
</protein>
<reference evidence="1 2" key="1">
    <citation type="submission" date="2019-08" db="EMBL/GenBank/DDBJ databases">
        <title>The genome of the soybean aphid Biotype 1, its phylome, world population structure and adaptation to the North American continent.</title>
        <authorList>
            <person name="Giordano R."/>
            <person name="Donthu R.K."/>
            <person name="Hernandez A.G."/>
            <person name="Wright C.L."/>
            <person name="Zimin A.V."/>
        </authorList>
    </citation>
    <scope>NUCLEOTIDE SEQUENCE [LARGE SCALE GENOMIC DNA]</scope>
    <source>
        <tissue evidence="1">Whole aphids</tissue>
    </source>
</reference>
<dbReference type="AlphaFoldDB" id="A0A6G0U1N5"/>
<dbReference type="Proteomes" id="UP000475862">
    <property type="component" value="Unassembled WGS sequence"/>
</dbReference>
<evidence type="ECO:0000313" key="2">
    <source>
        <dbReference type="Proteomes" id="UP000475862"/>
    </source>
</evidence>
<evidence type="ECO:0008006" key="3">
    <source>
        <dbReference type="Google" id="ProtNLM"/>
    </source>
</evidence>
<dbReference type="OrthoDB" id="432953at2759"/>
<dbReference type="GO" id="GO:0016020">
    <property type="term" value="C:membrane"/>
    <property type="evidence" value="ECO:0007669"/>
    <property type="project" value="TreeGrafter"/>
</dbReference>
<accession>A0A6G0U1N5</accession>
<dbReference type="PANTHER" id="PTHR21575">
    <property type="entry name" value="PROTEIN HID1"/>
    <property type="match status" value="1"/>
</dbReference>
<dbReference type="EMBL" id="VYZN01000012">
    <property type="protein sequence ID" value="KAE9541840.1"/>
    <property type="molecule type" value="Genomic_DNA"/>
</dbReference>
<proteinExistence type="predicted"/>
<keyword evidence="2" id="KW-1185">Reference proteome</keyword>
<dbReference type="GO" id="GO:0005797">
    <property type="term" value="C:Golgi medial cisterna"/>
    <property type="evidence" value="ECO:0007669"/>
    <property type="project" value="TreeGrafter"/>
</dbReference>
<evidence type="ECO:0000313" key="1">
    <source>
        <dbReference type="EMBL" id="KAE9541840.1"/>
    </source>
</evidence>
<sequence>MGNADTKLVFRKAVVQLTSKTQTISSEDNDFWDQFWSETVTNVQDVFTLVPASEIRLLREDVPANLATLCYKAVEKFVRAVENSCRTQQDQNTVLNCSRLLTRVLPYVFEEPDWENIFWSSLPAGKGDPPIPLAHSLCSAICDLLFCPDFTVASNRKTGPDKAEDLHAVDSCEYIWEKGVGFAQSPVKNATFESNRTELLRLLLTCFSQAIYSPNQSKVFCEDVNPIFVISILKHFNLLTQQI</sequence>
<dbReference type="InterPro" id="IPR026705">
    <property type="entry name" value="Hid-1/Ecm30"/>
</dbReference>
<name>A0A6G0U1N5_APHGL</name>